<feature type="compositionally biased region" description="Polar residues" evidence="1">
    <location>
        <begin position="334"/>
        <end position="343"/>
    </location>
</feature>
<feature type="compositionally biased region" description="Polar residues" evidence="1">
    <location>
        <begin position="255"/>
        <end position="267"/>
    </location>
</feature>
<keyword evidence="3" id="KW-1185">Reference proteome</keyword>
<feature type="region of interest" description="Disordered" evidence="1">
    <location>
        <begin position="212"/>
        <end position="386"/>
    </location>
</feature>
<comment type="caution">
    <text evidence="2">The sequence shown here is derived from an EMBL/GenBank/DDBJ whole genome shotgun (WGS) entry which is preliminary data.</text>
</comment>
<sequence>MSLPWVLLFGHSLINRILEPGEDFSEEFRNKCPPSLDLSVDQCHLSYEGVPGGTLKKLDERDLWKSMNNFDVVVAQIAGNDVKHIVMSNLEIQGICMKTLNMVQRLLQYVSVVVLCKLFYRKASLSRSSRIRCTDHQRNYNANVDKINANLSYELKNETNIYLWRTKGQILNGLSMLGVDGTHFNEDGHYKYWRSLRGAVLHGLAMLDGATAGREPPAVKSGRGQRGSSSPAVTPTGSNGGPTSSDAKSKCSEWGPSTTPGSYCRTPTKSKHGPTIGPRPRSTPKSSDRPRSGREYPNTKSRYGSGFDAKSRHESGSTRKRNRPGSAAKPRHQSGATRKSTVSKPRIGPGLQSTTRYESGLQPESNDRPRLQPQPRYGPGQQPKPR</sequence>
<dbReference type="AlphaFoldDB" id="A0A8J1TZI8"/>
<feature type="non-terminal residue" evidence="2">
    <location>
        <position position="1"/>
    </location>
</feature>
<accession>A0A8J1TZI8</accession>
<dbReference type="EMBL" id="CAIIXF020000006">
    <property type="protein sequence ID" value="CAH1786302.1"/>
    <property type="molecule type" value="Genomic_DNA"/>
</dbReference>
<dbReference type="InterPro" id="IPR036514">
    <property type="entry name" value="SGNH_hydro_sf"/>
</dbReference>
<name>A0A8J1TZI8_OWEFU</name>
<protein>
    <submittedName>
        <fullName evidence="2">Uncharacterized protein</fullName>
    </submittedName>
</protein>
<feature type="compositionally biased region" description="Low complexity" evidence="1">
    <location>
        <begin position="371"/>
        <end position="386"/>
    </location>
</feature>
<organism evidence="2 3">
    <name type="scientific">Owenia fusiformis</name>
    <name type="common">Polychaete worm</name>
    <dbReference type="NCBI Taxonomy" id="6347"/>
    <lineage>
        <taxon>Eukaryota</taxon>
        <taxon>Metazoa</taxon>
        <taxon>Spiralia</taxon>
        <taxon>Lophotrochozoa</taxon>
        <taxon>Annelida</taxon>
        <taxon>Polychaeta</taxon>
        <taxon>Sedentaria</taxon>
        <taxon>Canalipalpata</taxon>
        <taxon>Sabellida</taxon>
        <taxon>Oweniida</taxon>
        <taxon>Oweniidae</taxon>
        <taxon>Owenia</taxon>
    </lineage>
</organism>
<dbReference type="Proteomes" id="UP000749559">
    <property type="component" value="Unassembled WGS sequence"/>
</dbReference>
<reference evidence="2" key="1">
    <citation type="submission" date="2022-03" db="EMBL/GenBank/DDBJ databases">
        <authorList>
            <person name="Martin C."/>
        </authorList>
    </citation>
    <scope>NUCLEOTIDE SEQUENCE</scope>
</reference>
<feature type="compositionally biased region" description="Polar residues" evidence="1">
    <location>
        <begin position="226"/>
        <end position="246"/>
    </location>
</feature>
<dbReference type="OrthoDB" id="6109323at2759"/>
<proteinExistence type="predicted"/>
<gene>
    <name evidence="2" type="ORF">OFUS_LOCUS12221</name>
</gene>
<dbReference type="CDD" id="cd00229">
    <property type="entry name" value="SGNH_hydrolase"/>
    <property type="match status" value="1"/>
</dbReference>
<evidence type="ECO:0000313" key="3">
    <source>
        <dbReference type="Proteomes" id="UP000749559"/>
    </source>
</evidence>
<dbReference type="SUPFAM" id="SSF52266">
    <property type="entry name" value="SGNH hydrolase"/>
    <property type="match status" value="1"/>
</dbReference>
<dbReference type="Gene3D" id="3.40.50.1110">
    <property type="entry name" value="SGNH hydrolase"/>
    <property type="match status" value="1"/>
</dbReference>
<evidence type="ECO:0000256" key="1">
    <source>
        <dbReference type="SAM" id="MobiDB-lite"/>
    </source>
</evidence>
<evidence type="ECO:0000313" key="2">
    <source>
        <dbReference type="EMBL" id="CAH1786302.1"/>
    </source>
</evidence>